<evidence type="ECO:0000313" key="2">
    <source>
        <dbReference type="EMBL" id="MCZ4088724.1"/>
    </source>
</evidence>
<gene>
    <name evidence="2" type="ORF">O3W52_00985</name>
</gene>
<organism evidence="2 3">
    <name type="scientific">Sinorhizobium psoraleae</name>
    <dbReference type="NCBI Taxonomy" id="520838"/>
    <lineage>
        <taxon>Bacteria</taxon>
        <taxon>Pseudomonadati</taxon>
        <taxon>Pseudomonadota</taxon>
        <taxon>Alphaproteobacteria</taxon>
        <taxon>Hyphomicrobiales</taxon>
        <taxon>Rhizobiaceae</taxon>
        <taxon>Sinorhizobium/Ensifer group</taxon>
        <taxon>Sinorhizobium</taxon>
    </lineage>
</organism>
<sequence length="321" mass="35086">MKDNPLAELYRDDFVSGPLAAQNFSAVLTTLQGEFVGEVTSKMRTSLMAEDTPKYRGLVEELTKYVLGTTPETEVSEPTILRNTIALGNDKKFNEFQSTSQNDVPPGDTDEPSFHAQTKMRTLLSAMLAQPTPHLQPQDVDTFLNRTTAGTCAGCHQTAPGQIIRTQTGLPPVVFPSQHPTGFVHVGEDRTLSDALTFDFLPFRRYVLGRYLCPTTGPAATSAAQGGQTAFAARPFSSTDAQQFSEGIVSAFLSEARNSQRVSPPQRTDANHQQSVLAQATSQLDEGDRAILRKRIHDAIEAARTVEQKIPGAFVEVRRPH</sequence>
<feature type="region of interest" description="Disordered" evidence="1">
    <location>
        <begin position="256"/>
        <end position="276"/>
    </location>
</feature>
<protein>
    <recommendedName>
        <fullName evidence="4">Cytochrome c domain-containing protein</fullName>
    </recommendedName>
</protein>
<reference evidence="2" key="1">
    <citation type="submission" date="2022-10" db="EMBL/GenBank/DDBJ databases">
        <title>Whole genome sequencing of three plant growth promoting bacteria isolated from Vachellia tortilis subsp. raddiana in Morocco.</title>
        <authorList>
            <person name="Hnini M."/>
            <person name="Zouagui R."/>
            <person name="Zouagui H."/>
            <person name="Chemao Elfihri M.-W."/>
            <person name="Ibrahimi A."/>
            <person name="Sbabou L."/>
            <person name="Aurag J."/>
        </authorList>
    </citation>
    <scope>NUCLEOTIDE SEQUENCE</scope>
    <source>
        <strain evidence="2">LMR678</strain>
    </source>
</reference>
<dbReference type="EMBL" id="JAPVOI010000002">
    <property type="protein sequence ID" value="MCZ4088724.1"/>
    <property type="molecule type" value="Genomic_DNA"/>
</dbReference>
<keyword evidence="3" id="KW-1185">Reference proteome</keyword>
<comment type="caution">
    <text evidence="2">The sequence shown here is derived from an EMBL/GenBank/DDBJ whole genome shotgun (WGS) entry which is preliminary data.</text>
</comment>
<dbReference type="RefSeq" id="WP_269274729.1">
    <property type="nucleotide sequence ID" value="NZ_JAPVOI010000002.1"/>
</dbReference>
<accession>A0ABT4KA63</accession>
<name>A0ABT4KA63_9HYPH</name>
<proteinExistence type="predicted"/>
<evidence type="ECO:0000313" key="3">
    <source>
        <dbReference type="Proteomes" id="UP001079430"/>
    </source>
</evidence>
<evidence type="ECO:0000256" key="1">
    <source>
        <dbReference type="SAM" id="MobiDB-lite"/>
    </source>
</evidence>
<evidence type="ECO:0008006" key="4">
    <source>
        <dbReference type="Google" id="ProtNLM"/>
    </source>
</evidence>
<dbReference type="Proteomes" id="UP001079430">
    <property type="component" value="Unassembled WGS sequence"/>
</dbReference>